<evidence type="ECO:0000313" key="5">
    <source>
        <dbReference type="EMBL" id="KAF6832679.1"/>
    </source>
</evidence>
<dbReference type="PANTHER" id="PTHR10039:SF15">
    <property type="entry name" value="NACHT DOMAIN-CONTAINING PROTEIN"/>
    <property type="match status" value="1"/>
</dbReference>
<dbReference type="AlphaFoldDB" id="A0A8H6KJK1"/>
<dbReference type="Pfam" id="PF24883">
    <property type="entry name" value="NPHP3_N"/>
    <property type="match status" value="1"/>
</dbReference>
<dbReference type="Gene3D" id="1.25.40.20">
    <property type="entry name" value="Ankyrin repeat-containing domain"/>
    <property type="match status" value="2"/>
</dbReference>
<feature type="repeat" description="ANK" evidence="2">
    <location>
        <begin position="905"/>
        <end position="937"/>
    </location>
</feature>
<accession>A0A8H6KJK1</accession>
<gene>
    <name evidence="5" type="ORF">CMUS01_06829</name>
</gene>
<proteinExistence type="predicted"/>
<evidence type="ECO:0000256" key="2">
    <source>
        <dbReference type="PROSITE-ProRule" id="PRU00023"/>
    </source>
</evidence>
<dbReference type="InterPro" id="IPR054471">
    <property type="entry name" value="GPIID_WHD"/>
</dbReference>
<dbReference type="SUPFAM" id="SSF48403">
    <property type="entry name" value="Ankyrin repeat"/>
    <property type="match status" value="1"/>
</dbReference>
<feature type="domain" description="Nephrocystin 3-like N-terminal" evidence="4">
    <location>
        <begin position="303"/>
        <end position="395"/>
    </location>
</feature>
<evidence type="ECO:0000259" key="3">
    <source>
        <dbReference type="Pfam" id="PF22939"/>
    </source>
</evidence>
<dbReference type="InterPro" id="IPR056884">
    <property type="entry name" value="NPHP3-like_N"/>
</dbReference>
<dbReference type="Proteomes" id="UP000639643">
    <property type="component" value="Unassembled WGS sequence"/>
</dbReference>
<evidence type="ECO:0000259" key="4">
    <source>
        <dbReference type="Pfam" id="PF24883"/>
    </source>
</evidence>
<evidence type="ECO:0000256" key="1">
    <source>
        <dbReference type="ARBA" id="ARBA00022737"/>
    </source>
</evidence>
<dbReference type="InterPro" id="IPR002110">
    <property type="entry name" value="Ankyrin_rpt"/>
</dbReference>
<comment type="caution">
    <text evidence="5">The sequence shown here is derived from an EMBL/GenBank/DDBJ whole genome shotgun (WGS) entry which is preliminary data.</text>
</comment>
<dbReference type="PANTHER" id="PTHR10039">
    <property type="entry name" value="AMELOGENIN"/>
    <property type="match status" value="1"/>
</dbReference>
<dbReference type="Pfam" id="PF12796">
    <property type="entry name" value="Ank_2"/>
    <property type="match status" value="1"/>
</dbReference>
<reference evidence="5" key="1">
    <citation type="journal article" date="2020" name="Phytopathology">
        <title>Genome Sequence Resources of Colletotrichum truncatum, C. plurivorum, C. musicola, and C. sojae: Four Species Pathogenic to Soybean (Glycine max).</title>
        <authorList>
            <person name="Rogerio F."/>
            <person name="Boufleur T.R."/>
            <person name="Ciampi-Guillardi M."/>
            <person name="Sukno S.A."/>
            <person name="Thon M.R."/>
            <person name="Massola Junior N.S."/>
            <person name="Baroncelli R."/>
        </authorList>
    </citation>
    <scope>NUCLEOTIDE SEQUENCE</scope>
    <source>
        <strain evidence="5">LFN0074</strain>
    </source>
</reference>
<dbReference type="InterPro" id="IPR036770">
    <property type="entry name" value="Ankyrin_rpt-contain_sf"/>
</dbReference>
<dbReference type="Pfam" id="PF22939">
    <property type="entry name" value="WHD_GPIID"/>
    <property type="match status" value="1"/>
</dbReference>
<dbReference type="OrthoDB" id="448455at2759"/>
<dbReference type="PROSITE" id="PS50297">
    <property type="entry name" value="ANK_REP_REGION"/>
    <property type="match status" value="1"/>
</dbReference>
<evidence type="ECO:0000313" key="6">
    <source>
        <dbReference type="Proteomes" id="UP000639643"/>
    </source>
</evidence>
<keyword evidence="6" id="KW-1185">Reference proteome</keyword>
<keyword evidence="1" id="KW-0677">Repeat</keyword>
<dbReference type="SMART" id="SM00248">
    <property type="entry name" value="ANK"/>
    <property type="match status" value="4"/>
</dbReference>
<organism evidence="5 6">
    <name type="scientific">Colletotrichum musicola</name>
    <dbReference type="NCBI Taxonomy" id="2175873"/>
    <lineage>
        <taxon>Eukaryota</taxon>
        <taxon>Fungi</taxon>
        <taxon>Dikarya</taxon>
        <taxon>Ascomycota</taxon>
        <taxon>Pezizomycotina</taxon>
        <taxon>Sordariomycetes</taxon>
        <taxon>Hypocreomycetidae</taxon>
        <taxon>Glomerellales</taxon>
        <taxon>Glomerellaceae</taxon>
        <taxon>Colletotrichum</taxon>
        <taxon>Colletotrichum orchidearum species complex</taxon>
    </lineage>
</organism>
<protein>
    <recommendedName>
        <fullName evidence="7">Fungal STAND N-terminal Goodbye domain-containing protein</fullName>
    </recommendedName>
</protein>
<evidence type="ECO:0008006" key="7">
    <source>
        <dbReference type="Google" id="ProtNLM"/>
    </source>
</evidence>
<dbReference type="PROSITE" id="PS50088">
    <property type="entry name" value="ANK_REPEAT"/>
    <property type="match status" value="1"/>
</dbReference>
<name>A0A8H6KJK1_9PEZI</name>
<feature type="domain" description="GPI inositol-deacylase winged helix" evidence="3">
    <location>
        <begin position="447"/>
        <end position="529"/>
    </location>
</feature>
<dbReference type="EMBL" id="WIGM01000232">
    <property type="protein sequence ID" value="KAF6832679.1"/>
    <property type="molecule type" value="Genomic_DNA"/>
</dbReference>
<keyword evidence="2" id="KW-0040">ANK repeat</keyword>
<sequence length="1031" mass="116382">MATSGSTPFDGELLKLWTKAQNDFIRRAKTNKAEIPDADVLQDPDKWAASVKKGSKSSRASQAVFDSIGSYVKEIQQGLDVVIGIFQVVSVPVPAVAPATVIVQAFASVFQFWVDGHDDADKISEFFKEVKDLFVDISQLNNVLAQDDLLSSLRNCLFNIFLCCLQIYGFAIEERDRRFSEWIKGKFKGVGELDNLFSELKRLKESLSRSLSVYVASKTVEVLDKTNDTHQTVKRYLSAQDRQGILDWLSRPTFIHRHEDLQKDARNRPNTGQWLIESDDFKAWKATNCSRLCRRWKAGPCNMSVEQLLGMMLRQVVVTRTNIPATIEQEWKNGVTDGKTPTEEFLKQQLSNITKAGRFYVVIDAMDECAMENRQRVLNSVNHVNSEACILVTSRLLEQKFLLAKLHMYALKELGNLGGISDTLRKLPTSIDESYQMTLNRIEQKSQYGKLYAFSILGWLSYAMRPLSADELNHALAVHVNGPDFNAQHLKPDRLLPKNEVVSFYCGLVEISVENNVRFIHYSADSFFKQRKETVFSAFRYDIPLACARYLCMNEISTTYEKDHNENAVFSDFSFAKYSAENFRNTSILFETWIAGKTCFATQSNLSTTEFTIVFCANSKRCPTLVGVLIKDGLALGGLDDFEQNPLTIAFKFDFGDVAEILLDNGAVVDLSTQKGCVLLLYAAQGGFDKVVDRILSSTQETQSRWLSFAADLGMWLLTPLILLTWTFKEALVYISSLSLFAVPEKQVHGDEKIHDEEEEKDGSPELLTTYGPILRMAYHGEAVKLQAYLKRFGPVGCPQSLRSTCKMDPRAGQKQMLDVQSQKMPSLPTFDRISKLLVFSPSKDPNPFYSHKEILKYLKSNGAKIDHRGKYENHELYRAASFGNKEMVKVFLDQGVSPSVANIFGWTPIHEASANAHLDCVELLLGHGVNTSPISDVGKTPHDLVNSGEPHYDWPCLGNDPKHYLDGRAFKQPHFGQMERERLDSIRTLLEKNGAKTADQLYKEDKNAFRHVAAGPFRNDSWSSVEDTEQ</sequence>